<evidence type="ECO:0000256" key="1">
    <source>
        <dbReference type="SAM" id="MobiDB-lite"/>
    </source>
</evidence>
<name>A0A1M5I4Y1_9BACT</name>
<dbReference type="Proteomes" id="UP000184041">
    <property type="component" value="Unassembled WGS sequence"/>
</dbReference>
<feature type="region of interest" description="Disordered" evidence="1">
    <location>
        <begin position="1"/>
        <end position="22"/>
    </location>
</feature>
<evidence type="ECO:0000313" key="2">
    <source>
        <dbReference type="EMBL" id="SHG23169.1"/>
    </source>
</evidence>
<dbReference type="EMBL" id="FQUS01000022">
    <property type="protein sequence ID" value="SHG23169.1"/>
    <property type="molecule type" value="Genomic_DNA"/>
</dbReference>
<dbReference type="STRING" id="1194090.SAMN05443144_12221"/>
<protein>
    <submittedName>
        <fullName evidence="2">Uncharacterized protein</fullName>
    </submittedName>
</protein>
<reference evidence="2 3" key="1">
    <citation type="submission" date="2016-11" db="EMBL/GenBank/DDBJ databases">
        <authorList>
            <person name="Jaros S."/>
            <person name="Januszkiewicz K."/>
            <person name="Wedrychowicz H."/>
        </authorList>
    </citation>
    <scope>NUCLEOTIDE SEQUENCE [LARGE SCALE GENOMIC DNA]</scope>
    <source>
        <strain evidence="2 3">DSM 21986</strain>
    </source>
</reference>
<dbReference type="AlphaFoldDB" id="A0A1M5I4Y1"/>
<keyword evidence="3" id="KW-1185">Reference proteome</keyword>
<sequence length="70" mass="7490">MYLSLSPPETGQGSLGAAQSPQENPVTVLGVAQMFDKPMQPLLRVFSLRLSEEDTGSLITVLLVVLFSSP</sequence>
<gene>
    <name evidence="2" type="ORF">SAMN05443144_12221</name>
</gene>
<evidence type="ECO:0000313" key="3">
    <source>
        <dbReference type="Proteomes" id="UP000184041"/>
    </source>
</evidence>
<organism evidence="2 3">
    <name type="scientific">Fodinibius roseus</name>
    <dbReference type="NCBI Taxonomy" id="1194090"/>
    <lineage>
        <taxon>Bacteria</taxon>
        <taxon>Pseudomonadati</taxon>
        <taxon>Balneolota</taxon>
        <taxon>Balneolia</taxon>
        <taxon>Balneolales</taxon>
        <taxon>Balneolaceae</taxon>
        <taxon>Fodinibius</taxon>
    </lineage>
</organism>
<feature type="compositionally biased region" description="Polar residues" evidence="1">
    <location>
        <begin position="7"/>
        <end position="22"/>
    </location>
</feature>
<proteinExistence type="predicted"/>
<accession>A0A1M5I4Y1</accession>